<protein>
    <submittedName>
        <fullName evidence="2">DNA-binding transcriptional regulator, FrmR family</fullName>
    </submittedName>
</protein>
<comment type="similarity">
    <text evidence="1">Belongs to the FrmR/RcnR family.</text>
</comment>
<keyword evidence="2" id="KW-0238">DNA-binding</keyword>
<dbReference type="OrthoDB" id="9806052at2"/>
<dbReference type="InterPro" id="IPR038390">
    <property type="entry name" value="Metal_Tscrpt_repr_sf"/>
</dbReference>
<dbReference type="GO" id="GO:0046872">
    <property type="term" value="F:metal ion binding"/>
    <property type="evidence" value="ECO:0007669"/>
    <property type="project" value="InterPro"/>
</dbReference>
<dbReference type="Pfam" id="PF02583">
    <property type="entry name" value="Trns_repr_metal"/>
    <property type="match status" value="1"/>
</dbReference>
<dbReference type="Gene3D" id="1.20.58.1000">
    <property type="entry name" value="Metal-sensitive repressor, helix protomer"/>
    <property type="match status" value="1"/>
</dbReference>
<dbReference type="Proteomes" id="UP000199561">
    <property type="component" value="Unassembled WGS sequence"/>
</dbReference>
<sequence>MQDLKSLPSNQPCHTPNRVIQPDKEALIKRLNRIEGQVRGVAKMITEDRYCVDILNQVSALQSALDAVAIRLLENHAHGCVHHAIQSGNGEAAIDELMTVVRKFAR</sequence>
<organism evidence="2 3">
    <name type="scientific">Nitrosomonas nitrosa</name>
    <dbReference type="NCBI Taxonomy" id="52442"/>
    <lineage>
        <taxon>Bacteria</taxon>
        <taxon>Pseudomonadati</taxon>
        <taxon>Pseudomonadota</taxon>
        <taxon>Betaproteobacteria</taxon>
        <taxon>Nitrosomonadales</taxon>
        <taxon>Nitrosomonadaceae</taxon>
        <taxon>Nitrosomonas</taxon>
    </lineage>
</organism>
<evidence type="ECO:0000313" key="2">
    <source>
        <dbReference type="EMBL" id="SFM27942.1"/>
    </source>
</evidence>
<gene>
    <name evidence="2" type="ORF">SAMN05421880_11166</name>
</gene>
<evidence type="ECO:0000256" key="1">
    <source>
        <dbReference type="ARBA" id="ARBA00005260"/>
    </source>
</evidence>
<dbReference type="GO" id="GO:0045892">
    <property type="term" value="P:negative regulation of DNA-templated transcription"/>
    <property type="evidence" value="ECO:0007669"/>
    <property type="project" value="UniProtKB-ARBA"/>
</dbReference>
<dbReference type="InterPro" id="IPR003735">
    <property type="entry name" value="Metal_Tscrpt_repr"/>
</dbReference>
<dbReference type="EMBL" id="FOUF01000011">
    <property type="protein sequence ID" value="SFM27942.1"/>
    <property type="molecule type" value="Genomic_DNA"/>
</dbReference>
<dbReference type="AlphaFoldDB" id="A0A1I4PJI0"/>
<dbReference type="STRING" id="52442.SAMN05421880_11166"/>
<evidence type="ECO:0000313" key="3">
    <source>
        <dbReference type="Proteomes" id="UP000199561"/>
    </source>
</evidence>
<dbReference type="GO" id="GO:0003677">
    <property type="term" value="F:DNA binding"/>
    <property type="evidence" value="ECO:0007669"/>
    <property type="project" value="UniProtKB-KW"/>
</dbReference>
<reference evidence="2 3" key="1">
    <citation type="submission" date="2016-10" db="EMBL/GenBank/DDBJ databases">
        <authorList>
            <person name="de Groot N.N."/>
        </authorList>
    </citation>
    <scope>NUCLEOTIDE SEQUENCE [LARGE SCALE GENOMIC DNA]</scope>
    <source>
        <strain evidence="2 3">Nm146</strain>
    </source>
</reference>
<dbReference type="CDD" id="cd10148">
    <property type="entry name" value="CsoR-like_DUF156"/>
    <property type="match status" value="1"/>
</dbReference>
<keyword evidence="3" id="KW-1185">Reference proteome</keyword>
<name>A0A1I4PJI0_9PROT</name>
<dbReference type="PANTHER" id="PTHR33677">
    <property type="entry name" value="TRANSCRIPTIONAL REPRESSOR FRMR-RELATED"/>
    <property type="match status" value="1"/>
</dbReference>
<accession>A0A1I4PJI0</accession>
<proteinExistence type="inferred from homology"/>
<dbReference type="PANTHER" id="PTHR33677:SF3">
    <property type="entry name" value="COPPER-SENSING TRANSCRIPTIONAL REPRESSOR RICR"/>
    <property type="match status" value="1"/>
</dbReference>